<gene>
    <name evidence="2" type="ORF">EEW87_17285</name>
</gene>
<dbReference type="Proteomes" id="UP000271708">
    <property type="component" value="Chromosome"/>
</dbReference>
<dbReference type="RefSeq" id="WP_163562348.1">
    <property type="nucleotide sequence ID" value="NZ_CP044548.2"/>
</dbReference>
<dbReference type="EMBL" id="CP044548">
    <property type="protein sequence ID" value="QGX08646.1"/>
    <property type="molecule type" value="Genomic_DNA"/>
</dbReference>
<feature type="region of interest" description="Disordered" evidence="1">
    <location>
        <begin position="24"/>
        <end position="51"/>
    </location>
</feature>
<evidence type="ECO:0000313" key="3">
    <source>
        <dbReference type="Proteomes" id="UP000271708"/>
    </source>
</evidence>
<evidence type="ECO:0000313" key="2">
    <source>
        <dbReference type="EMBL" id="QGX08646.1"/>
    </source>
</evidence>
<dbReference type="GeneID" id="59162982"/>
<evidence type="ECO:0000256" key="1">
    <source>
        <dbReference type="SAM" id="MobiDB-lite"/>
    </source>
</evidence>
<reference evidence="2 3" key="1">
    <citation type="submission" date="2019-09" db="EMBL/GenBank/DDBJ databases">
        <title>Complete Genome Sequence of Janibacter melonis M714 with both human health impact and industrial applications.</title>
        <authorList>
            <person name="Jin M."/>
            <person name="Zhao Q.R."/>
        </authorList>
    </citation>
    <scope>NUCLEOTIDE SEQUENCE [LARGE SCALE GENOMIC DNA]</scope>
    <source>
        <strain evidence="2 3">M714</strain>
    </source>
</reference>
<dbReference type="AlphaFoldDB" id="A0A650GEG4"/>
<protein>
    <submittedName>
        <fullName evidence="2">Uncharacterized protein</fullName>
    </submittedName>
</protein>
<sequence length="51" mass="5572">MIGLLRLPRHLADATRMRALQRTVRHPGTNGWTSEWGTNAHGEIAGCPPPA</sequence>
<organism evidence="2 3">
    <name type="scientific">Janibacter melonis</name>
    <dbReference type="NCBI Taxonomy" id="262209"/>
    <lineage>
        <taxon>Bacteria</taxon>
        <taxon>Bacillati</taxon>
        <taxon>Actinomycetota</taxon>
        <taxon>Actinomycetes</taxon>
        <taxon>Micrococcales</taxon>
        <taxon>Intrasporangiaceae</taxon>
        <taxon>Janibacter</taxon>
    </lineage>
</organism>
<name>A0A650GEG4_9MICO</name>
<accession>A0A650GEG4</accession>
<dbReference type="KEGG" id="jme:EEW87_17285"/>
<proteinExistence type="predicted"/>